<gene>
    <name evidence="2" type="ORF">FIV42_25080</name>
</gene>
<proteinExistence type="predicted"/>
<evidence type="ECO:0000256" key="1">
    <source>
        <dbReference type="SAM" id="MobiDB-lite"/>
    </source>
</evidence>
<keyword evidence="3" id="KW-1185">Reference proteome</keyword>
<dbReference type="Proteomes" id="UP000315995">
    <property type="component" value="Chromosome"/>
</dbReference>
<reference evidence="2 3" key="1">
    <citation type="submission" date="2019-06" db="EMBL/GenBank/DDBJ databases">
        <title>Persicimonas caeni gen. nov., sp. nov., a predatory bacterium isolated from solar saltern.</title>
        <authorList>
            <person name="Wang S."/>
        </authorList>
    </citation>
    <scope>NUCLEOTIDE SEQUENCE [LARGE SCALE GENOMIC DNA]</scope>
    <source>
        <strain evidence="2 3">YN101</strain>
    </source>
</reference>
<organism evidence="2 3">
    <name type="scientific">Persicimonas caeni</name>
    <dbReference type="NCBI Taxonomy" id="2292766"/>
    <lineage>
        <taxon>Bacteria</taxon>
        <taxon>Deltaproteobacteria</taxon>
        <taxon>Bradymonadales</taxon>
        <taxon>Bradymonadaceae</taxon>
        <taxon>Persicimonas</taxon>
    </lineage>
</organism>
<name>A0A4Y6PZZ5_PERCE</name>
<accession>A0A5B8YE61</accession>
<accession>A0A4Y6PZZ5</accession>
<protein>
    <submittedName>
        <fullName evidence="2">Uncharacterized protein</fullName>
    </submittedName>
</protein>
<dbReference type="EMBL" id="CP041186">
    <property type="protein sequence ID" value="QDG53896.1"/>
    <property type="molecule type" value="Genomic_DNA"/>
</dbReference>
<evidence type="ECO:0000313" key="3">
    <source>
        <dbReference type="Proteomes" id="UP000315995"/>
    </source>
</evidence>
<evidence type="ECO:0000313" key="2">
    <source>
        <dbReference type="EMBL" id="QDG53896.1"/>
    </source>
</evidence>
<feature type="region of interest" description="Disordered" evidence="1">
    <location>
        <begin position="1"/>
        <end position="39"/>
    </location>
</feature>
<sequence>MHVSGGASAAQTRSGPETDPGAAERARAPDFTPLVREPGSPTSRILCGCGDTCPDSGITVTSGLDNGDGGGTARNGNLETGEVDFTSHVCDGASSGGSQLVDGNGTVIGTVLGASLEQVAVRTGNGYLVSLKWDGTPTITYTLYSNTGCSGTPYIYLDDVEQSIHAKTAVWSVQSNAYLLPNNPQNKAAISSQQNAYASYWDISTGACSDSGSTIWSWPASTVSKSTLGLPSTIVAPLTVQ</sequence>
<dbReference type="RefSeq" id="WP_141200348.1">
    <property type="nucleotide sequence ID" value="NZ_CP041186.1"/>
</dbReference>
<dbReference type="AlphaFoldDB" id="A0A4Y6PZZ5"/>